<keyword evidence="3" id="KW-0055">Arginine biosynthesis</keyword>
<organism evidence="10 11">
    <name type="scientific">Cyanidium caldarium</name>
    <name type="common">Red alga</name>
    <dbReference type="NCBI Taxonomy" id="2771"/>
    <lineage>
        <taxon>Eukaryota</taxon>
        <taxon>Rhodophyta</taxon>
        <taxon>Bangiophyceae</taxon>
        <taxon>Cyanidiales</taxon>
        <taxon>Cyanidiaceae</taxon>
        <taxon>Cyanidium</taxon>
    </lineage>
</organism>
<dbReference type="InterPro" id="IPR000534">
    <property type="entry name" value="Semialdehyde_DH_NAD-bd"/>
</dbReference>
<dbReference type="InterPro" id="IPR000706">
    <property type="entry name" value="AGPR_type-1"/>
</dbReference>
<dbReference type="SUPFAM" id="SSF55347">
    <property type="entry name" value="Glyceraldehyde-3-phosphate dehydrogenase-like, C-terminal domain"/>
    <property type="match status" value="1"/>
</dbReference>
<proteinExistence type="inferred from homology"/>
<evidence type="ECO:0000256" key="4">
    <source>
        <dbReference type="ARBA" id="ARBA00022605"/>
    </source>
</evidence>
<dbReference type="Pfam" id="PF01118">
    <property type="entry name" value="Semialdhyde_dh"/>
    <property type="match status" value="1"/>
</dbReference>
<protein>
    <recommendedName>
        <fullName evidence="2">N-acetyl-gamma-glutamyl-phosphate reductase</fullName>
        <ecNumber evidence="2">1.2.1.38</ecNumber>
    </recommendedName>
</protein>
<dbReference type="CDD" id="cd23934">
    <property type="entry name" value="AGPR_1_C"/>
    <property type="match status" value="1"/>
</dbReference>
<dbReference type="NCBIfam" id="TIGR01850">
    <property type="entry name" value="argC"/>
    <property type="match status" value="1"/>
</dbReference>
<evidence type="ECO:0000256" key="2">
    <source>
        <dbReference type="ARBA" id="ARBA00013072"/>
    </source>
</evidence>
<comment type="pathway">
    <text evidence="1">Amino-acid biosynthesis; L-arginine biosynthesis; N(2)-acetyl-L-ornithine from L-glutamate: step 3/4.</text>
</comment>
<dbReference type="InterPro" id="IPR058924">
    <property type="entry name" value="AGPR_dimerisation_dom"/>
</dbReference>
<dbReference type="EMBL" id="JANCYW010000009">
    <property type="protein sequence ID" value="KAK4536570.1"/>
    <property type="molecule type" value="Genomic_DNA"/>
</dbReference>
<dbReference type="AlphaFoldDB" id="A0AAV9IW77"/>
<dbReference type="GO" id="GO:0006526">
    <property type="term" value="P:L-arginine biosynthetic process"/>
    <property type="evidence" value="ECO:0007669"/>
    <property type="project" value="UniProtKB-KW"/>
</dbReference>
<reference evidence="10 11" key="1">
    <citation type="submission" date="2022-07" db="EMBL/GenBank/DDBJ databases">
        <title>Genome-wide signatures of adaptation to extreme environments.</title>
        <authorList>
            <person name="Cho C.H."/>
            <person name="Yoon H.S."/>
        </authorList>
    </citation>
    <scope>NUCLEOTIDE SEQUENCE [LARGE SCALE GENOMIC DNA]</scope>
    <source>
        <strain evidence="10 11">DBV 063 E5</strain>
    </source>
</reference>
<evidence type="ECO:0000256" key="3">
    <source>
        <dbReference type="ARBA" id="ARBA00022571"/>
    </source>
</evidence>
<evidence type="ECO:0000256" key="7">
    <source>
        <dbReference type="ARBA" id="ARBA00050557"/>
    </source>
</evidence>
<feature type="domain" description="Semialdehyde dehydrogenase NAD-binding" evidence="9">
    <location>
        <begin position="89"/>
        <end position="248"/>
    </location>
</feature>
<dbReference type="GO" id="GO:0051287">
    <property type="term" value="F:NAD binding"/>
    <property type="evidence" value="ECO:0007669"/>
    <property type="project" value="InterPro"/>
</dbReference>
<dbReference type="PANTHER" id="PTHR32338:SF10">
    <property type="entry name" value="N-ACETYL-GAMMA-GLUTAMYL-PHOSPHATE REDUCTASE, CHLOROPLASTIC-RELATED"/>
    <property type="match status" value="1"/>
</dbReference>
<keyword evidence="6" id="KW-0560">Oxidoreductase</keyword>
<dbReference type="FunFam" id="3.30.360.10:FF:000014">
    <property type="entry name" value="N-acetyl-gamma-glutamyl-phosphate reductase"/>
    <property type="match status" value="1"/>
</dbReference>
<dbReference type="EC" id="1.2.1.38" evidence="2"/>
<evidence type="ECO:0000256" key="1">
    <source>
        <dbReference type="ARBA" id="ARBA00004862"/>
    </source>
</evidence>
<dbReference type="PANTHER" id="PTHR32338">
    <property type="entry name" value="N-ACETYL-GAMMA-GLUTAMYL-PHOSPHATE REDUCTASE, CHLOROPLASTIC-RELATED-RELATED"/>
    <property type="match status" value="1"/>
</dbReference>
<dbReference type="GO" id="GO:0003942">
    <property type="term" value="F:N-acetyl-gamma-glutamyl-phosphate reductase activity"/>
    <property type="evidence" value="ECO:0007669"/>
    <property type="project" value="UniProtKB-EC"/>
</dbReference>
<keyword evidence="4" id="KW-0028">Amino-acid biosynthesis</keyword>
<dbReference type="PROSITE" id="PS01224">
    <property type="entry name" value="ARGC"/>
    <property type="match status" value="1"/>
</dbReference>
<evidence type="ECO:0000256" key="6">
    <source>
        <dbReference type="ARBA" id="ARBA00023002"/>
    </source>
</evidence>
<gene>
    <name evidence="10" type="ORF">CDCA_CDCA09G2595</name>
</gene>
<dbReference type="InterPro" id="IPR023013">
    <property type="entry name" value="AGPR_AS"/>
</dbReference>
<name>A0AAV9IW77_CYACA</name>
<dbReference type="CDD" id="cd17895">
    <property type="entry name" value="AGPR_1_N"/>
    <property type="match status" value="1"/>
</dbReference>
<evidence type="ECO:0000313" key="10">
    <source>
        <dbReference type="EMBL" id="KAK4536570.1"/>
    </source>
</evidence>
<sequence>MMPVGGPFLSTLTDFRLGKMIHARQIAQETGYQDLCLLGRLHGCAHLPQPPSAFVSLHPLGTLCGALRRYRRAIVARPPILSSIPAPARVAIFGAAGYTGSELVRLLLRHPLAHIQHLTGTERTAGLPYGSVCPQFAYASVVGGSDGEPDPVARLPTMQRNEEVDLSRVDVVFCCLPHAATQDIVSRMMRDADVGGYALRVVDLSADFRLFNTAIYAQWYGGEHRAPQLQQEAVYGLTEMAREQVRSARLVANPGCYPTAAQLPLIPLVQQRLIELDDIVIDAKSGATGAGRAAKEANLFCEVTEGMHAYGVANHRHAPEIEQGLSRAAGLGDEGVVVRFTPHLIPMARGILETIYVRCRPGVRATDLKQALTKQYAGERFVHVLADARQVPQTRHVRGSNHVLINVFTDRSRDGAIIISAIDNVVKGASGQALQNFNVMLGYPETMGLEAPPLFP</sequence>
<dbReference type="Proteomes" id="UP001301350">
    <property type="component" value="Unassembled WGS sequence"/>
</dbReference>
<dbReference type="Gene3D" id="3.40.50.720">
    <property type="entry name" value="NAD(P)-binding Rossmann-like Domain"/>
    <property type="match status" value="1"/>
</dbReference>
<feature type="active site" evidence="8">
    <location>
        <position position="256"/>
    </location>
</feature>
<comment type="catalytic activity">
    <reaction evidence="7">
        <text>N-acetyl-L-glutamate 5-semialdehyde + phosphate + NADP(+) = N-acetyl-L-glutamyl 5-phosphate + NADPH + H(+)</text>
        <dbReference type="Rhea" id="RHEA:21588"/>
        <dbReference type="ChEBI" id="CHEBI:15378"/>
        <dbReference type="ChEBI" id="CHEBI:29123"/>
        <dbReference type="ChEBI" id="CHEBI:43474"/>
        <dbReference type="ChEBI" id="CHEBI:57783"/>
        <dbReference type="ChEBI" id="CHEBI:57936"/>
        <dbReference type="ChEBI" id="CHEBI:58349"/>
        <dbReference type="EC" id="1.2.1.38"/>
    </reaction>
</comment>
<dbReference type="Gene3D" id="3.30.360.10">
    <property type="entry name" value="Dihydrodipicolinate Reductase, domain 2"/>
    <property type="match status" value="1"/>
</dbReference>
<dbReference type="Pfam" id="PF22698">
    <property type="entry name" value="Semialdhyde_dhC_1"/>
    <property type="match status" value="1"/>
</dbReference>
<evidence type="ECO:0000256" key="5">
    <source>
        <dbReference type="ARBA" id="ARBA00022857"/>
    </source>
</evidence>
<dbReference type="SUPFAM" id="SSF51735">
    <property type="entry name" value="NAD(P)-binding Rossmann-fold domains"/>
    <property type="match status" value="1"/>
</dbReference>
<keyword evidence="5" id="KW-0521">NADP</keyword>
<dbReference type="HAMAP" id="MF_00150">
    <property type="entry name" value="ArgC_type1"/>
    <property type="match status" value="1"/>
</dbReference>
<dbReference type="InterPro" id="IPR050085">
    <property type="entry name" value="AGPR"/>
</dbReference>
<dbReference type="GO" id="GO:0070401">
    <property type="term" value="F:NADP+ binding"/>
    <property type="evidence" value="ECO:0007669"/>
    <property type="project" value="InterPro"/>
</dbReference>
<dbReference type="SMART" id="SM00859">
    <property type="entry name" value="Semialdhyde_dh"/>
    <property type="match status" value="1"/>
</dbReference>
<evidence type="ECO:0000256" key="8">
    <source>
        <dbReference type="PROSITE-ProRule" id="PRU10010"/>
    </source>
</evidence>
<accession>A0AAV9IW77</accession>
<evidence type="ECO:0000313" key="11">
    <source>
        <dbReference type="Proteomes" id="UP001301350"/>
    </source>
</evidence>
<evidence type="ECO:0000259" key="9">
    <source>
        <dbReference type="SMART" id="SM00859"/>
    </source>
</evidence>
<keyword evidence="11" id="KW-1185">Reference proteome</keyword>
<comment type="caution">
    <text evidence="10">The sequence shown here is derived from an EMBL/GenBank/DDBJ whole genome shotgun (WGS) entry which is preliminary data.</text>
</comment>
<dbReference type="InterPro" id="IPR036291">
    <property type="entry name" value="NAD(P)-bd_dom_sf"/>
</dbReference>